<dbReference type="Gene3D" id="2.40.170.20">
    <property type="entry name" value="TonB-dependent receptor, beta-barrel domain"/>
    <property type="match status" value="1"/>
</dbReference>
<evidence type="ECO:0000313" key="17">
    <source>
        <dbReference type="Proteomes" id="UP000537130"/>
    </source>
</evidence>
<keyword evidence="4" id="KW-0410">Iron transport</keyword>
<feature type="signal peptide" evidence="13">
    <location>
        <begin position="1"/>
        <end position="22"/>
    </location>
</feature>
<keyword evidence="3 11" id="KW-1134">Transmembrane beta strand</keyword>
<keyword evidence="6" id="KW-0408">Iron</keyword>
<dbReference type="AlphaFoldDB" id="A0A7W4Z5Z9"/>
<evidence type="ECO:0000256" key="3">
    <source>
        <dbReference type="ARBA" id="ARBA00022452"/>
    </source>
</evidence>
<gene>
    <name evidence="16" type="ORF">FHR99_001923</name>
</gene>
<dbReference type="GO" id="GO:0006826">
    <property type="term" value="P:iron ion transport"/>
    <property type="evidence" value="ECO:0007669"/>
    <property type="project" value="UniProtKB-KW"/>
</dbReference>
<keyword evidence="5 11" id="KW-0812">Transmembrane</keyword>
<keyword evidence="9 11" id="KW-0472">Membrane</keyword>
<evidence type="ECO:0000256" key="13">
    <source>
        <dbReference type="SAM" id="SignalP"/>
    </source>
</evidence>
<comment type="similarity">
    <text evidence="11 12">Belongs to the TonB-dependent receptor family.</text>
</comment>
<evidence type="ECO:0000256" key="7">
    <source>
        <dbReference type="ARBA" id="ARBA00023065"/>
    </source>
</evidence>
<sequence>MQGFRLAVLVVACALPFTHVHAQRASEALLEEVLVTAQKKSSAEEIQDTSIAITAYGADQLEALKVRDLKGLSYSMPNVALEDVGTTKGTANFAIRGLGVNSSIPSIDPTVGVFVDGMYLGINGGVVFDMFDLEGIEVLRGPQGVLFGRNVTGGAVLVRTRLPGEEFVGSAKFAVETGLNRYYSASVSGPMTDKLKAKLAVYLNEDEGWHDNEFGDDSHGDARTRLIRPVFVIDLDEYSDLILRFERGDAEGDGPAAQNRGRFDRDDFKFSINETGYFDNYWNQGIVEYARDVDFLEGRITNIAGFRHYNSQGVSDIDASSSTLFHAGFETQQEQVSNEFRFNGRIGEVIDLTAGLYYFDQEVKYQENRQVTAGIPGIFAYFYGGGIQDHDTWGAFASVDYLLSEKLTLTAGWRFSQESKDAKIRTLERNLIGPNMQPDEIPPGQCDVIGGDCAFDFKDDKSWSNITPKVGVTWTPNDQMQIYSFLTKGFRSGGYNLRNTDPSFSPGPFDEETQNSFEVGVKYDSPDNRARLNVAAFYNQIKDMQREVNLPSGGSGVVQIIRNTADAEIMGVELEGRYAVLPNLIVNLSVGYVEGEYREVKFDLNGDNVVNGQDGELDLPRLAPLTGSLGIIYDQNVGDFGFITAQASYSHRDEAAYTDNNRGTLNDANMVDATISLSPNSEAWTVSVYGKNLRDEATEGGDTQLPFGALGVTSFSPLNKGRVVGAEFKVRF</sequence>
<evidence type="ECO:0000256" key="5">
    <source>
        <dbReference type="ARBA" id="ARBA00022692"/>
    </source>
</evidence>
<keyword evidence="10 11" id="KW-0998">Cell outer membrane</keyword>
<keyword evidence="8 12" id="KW-0798">TonB box</keyword>
<protein>
    <submittedName>
        <fullName evidence="16">Iron complex outermembrane receptor protein</fullName>
    </submittedName>
</protein>
<keyword evidence="13" id="KW-0732">Signal</keyword>
<dbReference type="RefSeq" id="WP_183410427.1">
    <property type="nucleotide sequence ID" value="NZ_JACHWY010000002.1"/>
</dbReference>
<evidence type="ECO:0000256" key="9">
    <source>
        <dbReference type="ARBA" id="ARBA00023136"/>
    </source>
</evidence>
<dbReference type="InterPro" id="IPR036942">
    <property type="entry name" value="Beta-barrel_TonB_sf"/>
</dbReference>
<evidence type="ECO:0000259" key="15">
    <source>
        <dbReference type="Pfam" id="PF07715"/>
    </source>
</evidence>
<dbReference type="GO" id="GO:0009279">
    <property type="term" value="C:cell outer membrane"/>
    <property type="evidence" value="ECO:0007669"/>
    <property type="project" value="UniProtKB-SubCell"/>
</dbReference>
<feature type="domain" description="TonB-dependent receptor plug" evidence="15">
    <location>
        <begin position="46"/>
        <end position="155"/>
    </location>
</feature>
<accession>A0A7W4Z5Z9</accession>
<dbReference type="InterPro" id="IPR012910">
    <property type="entry name" value="Plug_dom"/>
</dbReference>
<dbReference type="Proteomes" id="UP000537130">
    <property type="component" value="Unassembled WGS sequence"/>
</dbReference>
<evidence type="ECO:0000259" key="14">
    <source>
        <dbReference type="Pfam" id="PF00593"/>
    </source>
</evidence>
<proteinExistence type="inferred from homology"/>
<dbReference type="PROSITE" id="PS52016">
    <property type="entry name" value="TONB_DEPENDENT_REC_3"/>
    <property type="match status" value="1"/>
</dbReference>
<dbReference type="SUPFAM" id="SSF56935">
    <property type="entry name" value="Porins"/>
    <property type="match status" value="1"/>
</dbReference>
<dbReference type="Pfam" id="PF07715">
    <property type="entry name" value="Plug"/>
    <property type="match status" value="1"/>
</dbReference>
<reference evidence="16 17" key="1">
    <citation type="submission" date="2020-08" db="EMBL/GenBank/DDBJ databases">
        <title>Genomic Encyclopedia of Type Strains, Phase III (KMG-III): the genomes of soil and plant-associated and newly described type strains.</title>
        <authorList>
            <person name="Whitman W."/>
        </authorList>
    </citation>
    <scope>NUCLEOTIDE SEQUENCE [LARGE SCALE GENOMIC DNA]</scope>
    <source>
        <strain evidence="16 17">CECT 8654</strain>
    </source>
</reference>
<keyword evidence="7" id="KW-0406">Ion transport</keyword>
<comment type="caution">
    <text evidence="16">The sequence shown here is derived from an EMBL/GenBank/DDBJ whole genome shotgun (WGS) entry which is preliminary data.</text>
</comment>
<dbReference type="InterPro" id="IPR000531">
    <property type="entry name" value="Beta-barrel_TonB"/>
</dbReference>
<keyword evidence="2 11" id="KW-0813">Transport</keyword>
<feature type="domain" description="TonB-dependent receptor-like beta-barrel" evidence="14">
    <location>
        <begin position="244"/>
        <end position="693"/>
    </location>
</feature>
<evidence type="ECO:0000256" key="11">
    <source>
        <dbReference type="PROSITE-ProRule" id="PRU01360"/>
    </source>
</evidence>
<keyword evidence="17" id="KW-1185">Reference proteome</keyword>
<dbReference type="PANTHER" id="PTHR32552">
    <property type="entry name" value="FERRICHROME IRON RECEPTOR-RELATED"/>
    <property type="match status" value="1"/>
</dbReference>
<dbReference type="InterPro" id="IPR039426">
    <property type="entry name" value="TonB-dep_rcpt-like"/>
</dbReference>
<evidence type="ECO:0000313" key="16">
    <source>
        <dbReference type="EMBL" id="MBB3047657.1"/>
    </source>
</evidence>
<evidence type="ECO:0000256" key="2">
    <source>
        <dbReference type="ARBA" id="ARBA00022448"/>
    </source>
</evidence>
<evidence type="ECO:0000256" key="1">
    <source>
        <dbReference type="ARBA" id="ARBA00004571"/>
    </source>
</evidence>
<evidence type="ECO:0000256" key="10">
    <source>
        <dbReference type="ARBA" id="ARBA00023237"/>
    </source>
</evidence>
<evidence type="ECO:0000256" key="6">
    <source>
        <dbReference type="ARBA" id="ARBA00023004"/>
    </source>
</evidence>
<name>A0A7W4Z5Z9_9GAMM</name>
<dbReference type="Pfam" id="PF00593">
    <property type="entry name" value="TonB_dep_Rec_b-barrel"/>
    <property type="match status" value="1"/>
</dbReference>
<evidence type="ECO:0000256" key="12">
    <source>
        <dbReference type="RuleBase" id="RU003357"/>
    </source>
</evidence>
<evidence type="ECO:0000256" key="4">
    <source>
        <dbReference type="ARBA" id="ARBA00022496"/>
    </source>
</evidence>
<feature type="chain" id="PRO_5030610552" evidence="13">
    <location>
        <begin position="23"/>
        <end position="732"/>
    </location>
</feature>
<organism evidence="16 17">
    <name type="scientific">Litorivivens lipolytica</name>
    <dbReference type="NCBI Taxonomy" id="1524264"/>
    <lineage>
        <taxon>Bacteria</taxon>
        <taxon>Pseudomonadati</taxon>
        <taxon>Pseudomonadota</taxon>
        <taxon>Gammaproteobacteria</taxon>
        <taxon>Litorivivens</taxon>
    </lineage>
</organism>
<dbReference type="PANTHER" id="PTHR32552:SF81">
    <property type="entry name" value="TONB-DEPENDENT OUTER MEMBRANE RECEPTOR"/>
    <property type="match status" value="1"/>
</dbReference>
<keyword evidence="16" id="KW-0675">Receptor</keyword>
<dbReference type="EMBL" id="JACHWY010000002">
    <property type="protein sequence ID" value="MBB3047657.1"/>
    <property type="molecule type" value="Genomic_DNA"/>
</dbReference>
<evidence type="ECO:0000256" key="8">
    <source>
        <dbReference type="ARBA" id="ARBA00023077"/>
    </source>
</evidence>
<comment type="subcellular location">
    <subcellularLocation>
        <location evidence="1 11">Cell outer membrane</location>
        <topology evidence="1 11">Multi-pass membrane protein</topology>
    </subcellularLocation>
</comment>